<protein>
    <submittedName>
        <fullName evidence="1">Uncharacterized protein</fullName>
    </submittedName>
</protein>
<dbReference type="EMBL" id="JAPWTJ010000044">
    <property type="protein sequence ID" value="KAJ8984209.1"/>
    <property type="molecule type" value="Genomic_DNA"/>
</dbReference>
<comment type="caution">
    <text evidence="1">The sequence shown here is derived from an EMBL/GenBank/DDBJ whole genome shotgun (WGS) entry which is preliminary data.</text>
</comment>
<gene>
    <name evidence="1" type="ORF">NQ317_011118</name>
</gene>
<reference evidence="1" key="1">
    <citation type="journal article" date="2023" name="Insect Mol. Biol.">
        <title>Genome sequencing provides insights into the evolution of gene families encoding plant cell wall-degrading enzymes in longhorned beetles.</title>
        <authorList>
            <person name="Shin N.R."/>
            <person name="Okamura Y."/>
            <person name="Kirsch R."/>
            <person name="Pauchet Y."/>
        </authorList>
    </citation>
    <scope>NUCLEOTIDE SEQUENCE</scope>
    <source>
        <strain evidence="1">MMC_N1</strain>
    </source>
</reference>
<organism evidence="1 2">
    <name type="scientific">Molorchus minor</name>
    <dbReference type="NCBI Taxonomy" id="1323400"/>
    <lineage>
        <taxon>Eukaryota</taxon>
        <taxon>Metazoa</taxon>
        <taxon>Ecdysozoa</taxon>
        <taxon>Arthropoda</taxon>
        <taxon>Hexapoda</taxon>
        <taxon>Insecta</taxon>
        <taxon>Pterygota</taxon>
        <taxon>Neoptera</taxon>
        <taxon>Endopterygota</taxon>
        <taxon>Coleoptera</taxon>
        <taxon>Polyphaga</taxon>
        <taxon>Cucujiformia</taxon>
        <taxon>Chrysomeloidea</taxon>
        <taxon>Cerambycidae</taxon>
        <taxon>Lamiinae</taxon>
        <taxon>Monochamini</taxon>
        <taxon>Molorchus</taxon>
    </lineage>
</organism>
<evidence type="ECO:0000313" key="2">
    <source>
        <dbReference type="Proteomes" id="UP001162164"/>
    </source>
</evidence>
<sequence length="360" mass="41066">MIGGSNKVLSTSHLGWGIKNDWRIEVCHAHNMCLRDTKVILNWDSTEPFSYQVNIYEENDPVCDNSSTSFYCDKEECNDITNTLKKSNKAYLIITFDRPQFIDKLSYQIGGNIIFQQRDSGEVCLVFPAIQISSLDATNYDLNNVSLSNGVKDILTIIAASTATDLVVILPREWSSSVDSTFEIVCTLNKLSIPSKCRRFFVAHRLSTTFDGSMIEVHAGVKVDLGVFNMIIHSRDEDSLFALLHHLHQNISGVVIIPKAFYENYILQNSDLLSHEDNLKRFKESAYKEIDFVKKFIQGYESGEHTEKAAVVKFRSDLADLEKHTDLYYLRICESNTFFAIQNEPFRELHFANLQPNPVH</sequence>
<proteinExistence type="predicted"/>
<dbReference type="Proteomes" id="UP001162164">
    <property type="component" value="Unassembled WGS sequence"/>
</dbReference>
<keyword evidence="2" id="KW-1185">Reference proteome</keyword>
<accession>A0ABQ9K234</accession>
<name>A0ABQ9K234_9CUCU</name>
<evidence type="ECO:0000313" key="1">
    <source>
        <dbReference type="EMBL" id="KAJ8984209.1"/>
    </source>
</evidence>